<dbReference type="Pfam" id="PF00395">
    <property type="entry name" value="SLH"/>
    <property type="match status" value="3"/>
</dbReference>
<dbReference type="EMBL" id="JACVVD010000007">
    <property type="protein sequence ID" value="MBD0382454.1"/>
    <property type="molecule type" value="Genomic_DNA"/>
</dbReference>
<name>A0A926KUM8_9BACL</name>
<dbReference type="InterPro" id="IPR051465">
    <property type="entry name" value="Cell_Envelope_Struct_Comp"/>
</dbReference>
<dbReference type="RefSeq" id="WP_188176236.1">
    <property type="nucleotide sequence ID" value="NZ_JACVVD010000007.1"/>
</dbReference>
<dbReference type="AlphaFoldDB" id="A0A926KUM8"/>
<organism evidence="3 4">
    <name type="scientific">Paenibacillus sedimenti</name>
    <dbReference type="NCBI Taxonomy" id="2770274"/>
    <lineage>
        <taxon>Bacteria</taxon>
        <taxon>Bacillati</taxon>
        <taxon>Bacillota</taxon>
        <taxon>Bacilli</taxon>
        <taxon>Bacillales</taxon>
        <taxon>Paenibacillaceae</taxon>
        <taxon>Paenibacillus</taxon>
    </lineage>
</organism>
<keyword evidence="1" id="KW-0732">Signal</keyword>
<dbReference type="PANTHER" id="PTHR43308:SF5">
    <property type="entry name" value="S-LAYER PROTEIN _ PEPTIDOGLYCAN ENDO-BETA-N-ACETYLGLUCOSAMINIDASE"/>
    <property type="match status" value="1"/>
</dbReference>
<keyword evidence="4" id="KW-1185">Reference proteome</keyword>
<feature type="domain" description="SLH" evidence="2">
    <location>
        <begin position="39"/>
        <end position="99"/>
    </location>
</feature>
<dbReference type="PROSITE" id="PS51272">
    <property type="entry name" value="SLH"/>
    <property type="match status" value="3"/>
</dbReference>
<protein>
    <submittedName>
        <fullName evidence="3">S-layer homology domain-containing protein</fullName>
    </submittedName>
</protein>
<feature type="chain" id="PRO_5037518634" evidence="1">
    <location>
        <begin position="34"/>
        <end position="245"/>
    </location>
</feature>
<evidence type="ECO:0000313" key="4">
    <source>
        <dbReference type="Proteomes" id="UP000650466"/>
    </source>
</evidence>
<feature type="domain" description="SLH" evidence="2">
    <location>
        <begin position="100"/>
        <end position="163"/>
    </location>
</feature>
<proteinExistence type="predicted"/>
<dbReference type="PANTHER" id="PTHR43308">
    <property type="entry name" value="OUTER MEMBRANE PROTEIN ALPHA-RELATED"/>
    <property type="match status" value="1"/>
</dbReference>
<dbReference type="Proteomes" id="UP000650466">
    <property type="component" value="Unassembled WGS sequence"/>
</dbReference>
<accession>A0A926KUM8</accession>
<feature type="signal peptide" evidence="1">
    <location>
        <begin position="1"/>
        <end position="33"/>
    </location>
</feature>
<gene>
    <name evidence="3" type="ORF">ICC18_20255</name>
</gene>
<comment type="caution">
    <text evidence="3">The sequence shown here is derived from an EMBL/GenBank/DDBJ whole genome shotgun (WGS) entry which is preliminary data.</text>
</comment>
<evidence type="ECO:0000256" key="1">
    <source>
        <dbReference type="SAM" id="SignalP"/>
    </source>
</evidence>
<evidence type="ECO:0000313" key="3">
    <source>
        <dbReference type="EMBL" id="MBD0382454.1"/>
    </source>
</evidence>
<feature type="domain" description="SLH" evidence="2">
    <location>
        <begin position="164"/>
        <end position="226"/>
    </location>
</feature>
<evidence type="ECO:0000259" key="2">
    <source>
        <dbReference type="PROSITE" id="PS51272"/>
    </source>
</evidence>
<reference evidence="3" key="1">
    <citation type="submission" date="2020-09" db="EMBL/GenBank/DDBJ databases">
        <title>Draft Genome Sequence of Paenibacillus sp. WST5.</title>
        <authorList>
            <person name="Bao Z."/>
        </authorList>
    </citation>
    <scope>NUCLEOTIDE SEQUENCE</scope>
    <source>
        <strain evidence="3">WST5</strain>
    </source>
</reference>
<sequence>MDKQQKLKKISKIVLHSTVLTNLIAGSAPAAFAETTPALPVQSDLDQASQDAKAALLKAIQKGLLEGDSEGRIQPTGQMTRLQAVALIARTLGLKTDVTTTSNYRDVSTDSWGLPYLEALTRVGIIEGDDNGTFRPNDPLSKEELAVLLVRITQTNVTGKGKSLAIKDANAVSDWAKPYVQAALELGLLSTDASGAFAPKSNATREHVAVTVTQMTEKPEFNGYKDKITVLFDKGNRISNSDPAA</sequence>
<dbReference type="InterPro" id="IPR001119">
    <property type="entry name" value="SLH_dom"/>
</dbReference>